<evidence type="ECO:0000313" key="2">
    <source>
        <dbReference type="Proteomes" id="UP000652761"/>
    </source>
</evidence>
<sequence>MESSPLETRHCGAAGSSCGAAARVWSQEEAANRREGPLMGSFFVKGRDCLNSSRSEWIGSSSCFLASLDSFPCSPPPCVMFVCSWAAPGLRIPAVVASRHQ</sequence>
<reference evidence="1" key="1">
    <citation type="submission" date="2017-07" db="EMBL/GenBank/DDBJ databases">
        <title>Taro Niue Genome Assembly and Annotation.</title>
        <authorList>
            <person name="Atibalentja N."/>
            <person name="Keating K."/>
            <person name="Fields C.J."/>
        </authorList>
    </citation>
    <scope>NUCLEOTIDE SEQUENCE</scope>
    <source>
        <strain evidence="1">Niue_2</strain>
        <tissue evidence="1">Leaf</tissue>
    </source>
</reference>
<dbReference type="AlphaFoldDB" id="A0A843WLC8"/>
<evidence type="ECO:0000313" key="1">
    <source>
        <dbReference type="EMBL" id="MQM12283.1"/>
    </source>
</evidence>
<organism evidence="1 2">
    <name type="scientific">Colocasia esculenta</name>
    <name type="common">Wild taro</name>
    <name type="synonym">Arum esculentum</name>
    <dbReference type="NCBI Taxonomy" id="4460"/>
    <lineage>
        <taxon>Eukaryota</taxon>
        <taxon>Viridiplantae</taxon>
        <taxon>Streptophyta</taxon>
        <taxon>Embryophyta</taxon>
        <taxon>Tracheophyta</taxon>
        <taxon>Spermatophyta</taxon>
        <taxon>Magnoliopsida</taxon>
        <taxon>Liliopsida</taxon>
        <taxon>Araceae</taxon>
        <taxon>Aroideae</taxon>
        <taxon>Colocasieae</taxon>
        <taxon>Colocasia</taxon>
    </lineage>
</organism>
<keyword evidence="2" id="KW-1185">Reference proteome</keyword>
<accession>A0A843WLC8</accession>
<gene>
    <name evidence="1" type="ORF">Taro_045203</name>
</gene>
<proteinExistence type="predicted"/>
<dbReference type="EMBL" id="NMUH01005261">
    <property type="protein sequence ID" value="MQM12283.1"/>
    <property type="molecule type" value="Genomic_DNA"/>
</dbReference>
<dbReference type="Proteomes" id="UP000652761">
    <property type="component" value="Unassembled WGS sequence"/>
</dbReference>
<comment type="caution">
    <text evidence="1">The sequence shown here is derived from an EMBL/GenBank/DDBJ whole genome shotgun (WGS) entry which is preliminary data.</text>
</comment>
<protein>
    <submittedName>
        <fullName evidence="1">Uncharacterized protein</fullName>
    </submittedName>
</protein>
<name>A0A843WLC8_COLES</name>